<comment type="caution">
    <text evidence="9">The sequence shown here is derived from an EMBL/GenBank/DDBJ whole genome shotgun (WGS) entry which is preliminary data.</text>
</comment>
<dbReference type="RefSeq" id="WP_043099612.1">
    <property type="nucleotide sequence ID" value="NZ_JACHET010000001.1"/>
</dbReference>
<comment type="similarity">
    <text evidence="7">Belongs to the drug/metabolite transporter (DMT) superfamily. Small multidrug resistance (SMR) (TC 2.A.7.1) family.</text>
</comment>
<keyword evidence="2" id="KW-0813">Transport</keyword>
<keyword evidence="4 8" id="KW-0812">Transmembrane</keyword>
<keyword evidence="6 8" id="KW-0472">Membrane</keyword>
<dbReference type="AlphaFoldDB" id="A0A099CX33"/>
<evidence type="ECO:0000256" key="5">
    <source>
        <dbReference type="ARBA" id="ARBA00022989"/>
    </source>
</evidence>
<evidence type="ECO:0000313" key="9">
    <source>
        <dbReference type="EMBL" id="KGI78508.1"/>
    </source>
</evidence>
<dbReference type="OrthoDB" id="9806718at2"/>
<gene>
    <name evidence="10" type="ORF">HNQ86_001575</name>
    <name evidence="9" type="ORF">LF63_0103280</name>
</gene>
<evidence type="ECO:0000313" key="10">
    <source>
        <dbReference type="EMBL" id="MBB6184230.1"/>
    </source>
</evidence>
<reference evidence="10 12" key="2">
    <citation type="submission" date="2020-08" db="EMBL/GenBank/DDBJ databases">
        <title>Genomic Encyclopedia of Type Strains, Phase IV (KMG-IV): sequencing the most valuable type-strain genomes for metagenomic binning, comparative biology and taxonomic classification.</title>
        <authorList>
            <person name="Goeker M."/>
        </authorList>
    </citation>
    <scope>NUCLEOTIDE SEQUENCE [LARGE SCALE GENOMIC DNA]</scope>
    <source>
        <strain evidence="10 12">DSM 107085</strain>
    </source>
</reference>
<dbReference type="HOGENOM" id="CLU_2274493_0_0_6"/>
<name>A0A099CX33_9GAMM</name>
<organism evidence="9 11">
    <name type="scientific">Oleiagrimonas soli</name>
    <dbReference type="NCBI Taxonomy" id="1543381"/>
    <lineage>
        <taxon>Bacteria</taxon>
        <taxon>Pseudomonadati</taxon>
        <taxon>Pseudomonadota</taxon>
        <taxon>Gammaproteobacteria</taxon>
        <taxon>Lysobacterales</taxon>
        <taxon>Rhodanobacteraceae</taxon>
        <taxon>Oleiagrimonas</taxon>
    </lineage>
</organism>
<evidence type="ECO:0000313" key="11">
    <source>
        <dbReference type="Proteomes" id="UP000029708"/>
    </source>
</evidence>
<comment type="subcellular location">
    <subcellularLocation>
        <location evidence="1">Cell membrane</location>
        <topology evidence="1">Multi-pass membrane protein</topology>
    </subcellularLocation>
</comment>
<keyword evidence="3" id="KW-1003">Cell membrane</keyword>
<dbReference type="PANTHER" id="PTHR30561:SF1">
    <property type="entry name" value="MULTIDRUG TRANSPORTER EMRE"/>
    <property type="match status" value="1"/>
</dbReference>
<reference evidence="9 11" key="1">
    <citation type="submission" date="2014-09" db="EMBL/GenBank/DDBJ databases">
        <title>Xanthomonadaceae 3.5X direct submission.</title>
        <authorList>
            <person name="Fang T."/>
            <person name="Wang H."/>
        </authorList>
    </citation>
    <scope>NUCLEOTIDE SEQUENCE [LARGE SCALE GENOMIC DNA]</scope>
    <source>
        <strain evidence="9 11">3.5X</strain>
    </source>
</reference>
<evidence type="ECO:0000256" key="1">
    <source>
        <dbReference type="ARBA" id="ARBA00004651"/>
    </source>
</evidence>
<keyword evidence="5 8" id="KW-1133">Transmembrane helix</keyword>
<proteinExistence type="inferred from homology"/>
<keyword evidence="11" id="KW-1185">Reference proteome</keyword>
<evidence type="ECO:0000256" key="7">
    <source>
        <dbReference type="ARBA" id="ARBA00038032"/>
    </source>
</evidence>
<accession>A0A099CX33</accession>
<evidence type="ECO:0000256" key="6">
    <source>
        <dbReference type="ARBA" id="ARBA00023136"/>
    </source>
</evidence>
<dbReference type="InterPro" id="IPR000390">
    <property type="entry name" value="Small_drug/metabolite_transptr"/>
</dbReference>
<dbReference type="GO" id="GO:0005886">
    <property type="term" value="C:plasma membrane"/>
    <property type="evidence" value="ECO:0007669"/>
    <property type="project" value="UniProtKB-SubCell"/>
</dbReference>
<evidence type="ECO:0000313" key="12">
    <source>
        <dbReference type="Proteomes" id="UP000560000"/>
    </source>
</evidence>
<dbReference type="EMBL" id="JROI01000008">
    <property type="protein sequence ID" value="KGI78508.1"/>
    <property type="molecule type" value="Genomic_DNA"/>
</dbReference>
<dbReference type="STRING" id="1543381.LF63_0103280"/>
<evidence type="ECO:0000256" key="2">
    <source>
        <dbReference type="ARBA" id="ARBA00022448"/>
    </source>
</evidence>
<dbReference type="Proteomes" id="UP000029708">
    <property type="component" value="Unassembled WGS sequence"/>
</dbReference>
<dbReference type="SUPFAM" id="SSF103481">
    <property type="entry name" value="Multidrug resistance efflux transporter EmrE"/>
    <property type="match status" value="1"/>
</dbReference>
<protein>
    <submittedName>
        <fullName evidence="10">Multidrug transporter EmrE-like cation transporter</fullName>
    </submittedName>
</protein>
<dbReference type="GO" id="GO:0022857">
    <property type="term" value="F:transmembrane transporter activity"/>
    <property type="evidence" value="ECO:0007669"/>
    <property type="project" value="InterPro"/>
</dbReference>
<evidence type="ECO:0000256" key="8">
    <source>
        <dbReference type="SAM" id="Phobius"/>
    </source>
</evidence>
<evidence type="ECO:0000256" key="4">
    <source>
        <dbReference type="ARBA" id="ARBA00022692"/>
    </source>
</evidence>
<dbReference type="PANTHER" id="PTHR30561">
    <property type="entry name" value="SMR FAMILY PROTON-DEPENDENT DRUG EFFLUX TRANSPORTER SUGE"/>
    <property type="match status" value="1"/>
</dbReference>
<dbReference type="Proteomes" id="UP000560000">
    <property type="component" value="Unassembled WGS sequence"/>
</dbReference>
<feature type="transmembrane region" description="Helical" evidence="8">
    <location>
        <begin position="33"/>
        <end position="52"/>
    </location>
</feature>
<feature type="transmembrane region" description="Helical" evidence="8">
    <location>
        <begin position="84"/>
        <end position="101"/>
    </location>
</feature>
<dbReference type="Gene3D" id="1.10.3730.20">
    <property type="match status" value="1"/>
</dbReference>
<dbReference type="EMBL" id="JACHET010000001">
    <property type="protein sequence ID" value="MBB6184230.1"/>
    <property type="molecule type" value="Genomic_DNA"/>
</dbReference>
<evidence type="ECO:0000256" key="3">
    <source>
        <dbReference type="ARBA" id="ARBA00022475"/>
    </source>
</evidence>
<sequence>MSGWIYLAITIASTVIAQIAFKRHYITKRYLDLMVAIGLFCLAVPFTFLAAHQMGIGRVYISTALSYVLTPIAARFAFGEYLGLRQWGALTLIVAGVIVYNV</sequence>
<dbReference type="InterPro" id="IPR037185">
    <property type="entry name" value="EmrE-like"/>
</dbReference>